<feature type="domain" description="FAD/NAD(P)-binding" evidence="12">
    <location>
        <begin position="239"/>
        <end position="555"/>
    </location>
</feature>
<evidence type="ECO:0000256" key="1">
    <source>
        <dbReference type="ARBA" id="ARBA00001974"/>
    </source>
</evidence>
<feature type="transmembrane region" description="Helical" evidence="10">
    <location>
        <begin position="192"/>
        <end position="214"/>
    </location>
</feature>
<sequence length="728" mass="79669">MDKRKKIILLLIVSLVACFWIFDLGQYLSLSYLTEQKDAITAYQQDNPWQTAIIFVLIYIAVTGLSLPGAAVMTLAGGAIFGLLQGAILVSFASTIGATLAFLASRILFQNAVQTRFGDSLKTINKGVEAEGAFYLFGLRLVPLFPFFVINLVMGLTPIRAATFFIVSQIGMLPGTIVYVNAGTQLAQIDSLSGILSPGLIFSFVLLGLFPIVAKRIMDILKSRKALAAFNKPTSFDNNLVVIGAGAAGLVTSYIAAATKAKVTLIEKHKMGGDCLNTGCVPSKALLRSAKMAQYARRADEFGLKMEQPKVDFPAVMARVHNVIRAIEPHDSIERYTQLGVHCIEGEATIIDPYRVQVNGQIITTRNIVIATGARPFVPPIPGIEQVKYYTSDTIWDIKDAPKRLLILGGGPIGCELTQAFSRLGVAVTQVDKSTRLMPREDEDASTLVEQQFQKEGVTLKLGYNAKAFTAENGQYTLICEKDGREETIAFDTLLLAVGRKANTQGFGLENLNIATNENGTIRVNDFLQTSLPNVYACGDVAGPYQFTHTAAHQAWYASVNSLFGSFKKFKVDYRVIPWTTFTDPEVARVGLSETEAKAQNIAYEVTRYGIDDLDRAIADSEAHGFVKVLTVPGKDKILGVTIVGHHAGELIAEYVTAMKYNLGLNKILGTIHIYPTLTESNKYAAGEWKRAHVSAKVLQWVEKYHAWKRHTPVEHNQSALQGRSISD</sequence>
<dbReference type="Pfam" id="PF02852">
    <property type="entry name" value="Pyr_redox_dim"/>
    <property type="match status" value="1"/>
</dbReference>
<keyword evidence="7" id="KW-1015">Disulfide bond</keyword>
<evidence type="ECO:0000313" key="14">
    <source>
        <dbReference type="EMBL" id="ARU58580.1"/>
    </source>
</evidence>
<evidence type="ECO:0000259" key="11">
    <source>
        <dbReference type="Pfam" id="PF02852"/>
    </source>
</evidence>
<dbReference type="Proteomes" id="UP000196027">
    <property type="component" value="Chromosome"/>
</dbReference>
<feature type="transmembrane region" description="Helical" evidence="10">
    <location>
        <begin position="133"/>
        <end position="154"/>
    </location>
</feature>
<evidence type="ECO:0000313" key="15">
    <source>
        <dbReference type="Proteomes" id="UP000196027"/>
    </source>
</evidence>
<dbReference type="PANTHER" id="PTHR43014:SF2">
    <property type="entry name" value="MERCURIC REDUCTASE"/>
    <property type="match status" value="1"/>
</dbReference>
<evidence type="ECO:0000256" key="2">
    <source>
        <dbReference type="ARBA" id="ARBA00007532"/>
    </source>
</evidence>
<evidence type="ECO:0000256" key="6">
    <source>
        <dbReference type="ARBA" id="ARBA00023002"/>
    </source>
</evidence>
<dbReference type="GO" id="GO:0005886">
    <property type="term" value="C:plasma membrane"/>
    <property type="evidence" value="ECO:0007669"/>
    <property type="project" value="UniProtKB-ARBA"/>
</dbReference>
<keyword evidence="10" id="KW-0472">Membrane</keyword>
<protein>
    <submittedName>
        <fullName evidence="14">Mercuric reductase</fullName>
    </submittedName>
</protein>
<evidence type="ECO:0000256" key="7">
    <source>
        <dbReference type="ARBA" id="ARBA00023157"/>
    </source>
</evidence>
<dbReference type="InterPro" id="IPR012999">
    <property type="entry name" value="Pyr_OxRdtase_I_AS"/>
</dbReference>
<keyword evidence="4 9" id="KW-0274">FAD</keyword>
<dbReference type="Gene3D" id="3.30.390.30">
    <property type="match status" value="1"/>
</dbReference>
<dbReference type="PANTHER" id="PTHR43014">
    <property type="entry name" value="MERCURIC REDUCTASE"/>
    <property type="match status" value="1"/>
</dbReference>
<dbReference type="FunFam" id="3.30.390.30:FF:000001">
    <property type="entry name" value="Dihydrolipoyl dehydrogenase"/>
    <property type="match status" value="1"/>
</dbReference>
<feature type="transmembrane region" description="Helical" evidence="10">
    <location>
        <begin position="235"/>
        <end position="257"/>
    </location>
</feature>
<feature type="transmembrane region" description="Helical" evidence="10">
    <location>
        <begin position="88"/>
        <end position="113"/>
    </location>
</feature>
<reference evidence="14 15" key="1">
    <citation type="submission" date="2017-05" db="EMBL/GenBank/DDBJ databases">
        <title>Genomic insights into alkan degradation activity of Oleiphilus messinensis.</title>
        <authorList>
            <person name="Kozyavkin S.A."/>
            <person name="Slesarev A.I."/>
            <person name="Golyshin P.N."/>
            <person name="Korzhenkov A."/>
            <person name="Golyshina O.N."/>
            <person name="Toshchakov S.V."/>
        </authorList>
    </citation>
    <scope>NUCLEOTIDE SEQUENCE [LARGE SCALE GENOMIC DNA]</scope>
    <source>
        <strain evidence="14 15">ME102</strain>
    </source>
</reference>
<keyword evidence="10" id="KW-0812">Transmembrane</keyword>
<feature type="domain" description="VTT" evidence="13">
    <location>
        <begin position="71"/>
        <end position="184"/>
    </location>
</feature>
<feature type="domain" description="Pyridine nucleotide-disulphide oxidoreductase dimerisation" evidence="11">
    <location>
        <begin position="577"/>
        <end position="685"/>
    </location>
</feature>
<evidence type="ECO:0000256" key="3">
    <source>
        <dbReference type="ARBA" id="ARBA00022630"/>
    </source>
</evidence>
<dbReference type="PRINTS" id="PR00368">
    <property type="entry name" value="FADPNR"/>
</dbReference>
<gene>
    <name evidence="14" type="ORF">OLMES_4584</name>
</gene>
<dbReference type="InterPro" id="IPR016156">
    <property type="entry name" value="FAD/NAD-linked_Rdtase_dimer_sf"/>
</dbReference>
<keyword evidence="10" id="KW-1133">Transmembrane helix</keyword>
<feature type="transmembrane region" description="Helical" evidence="10">
    <location>
        <begin position="7"/>
        <end position="29"/>
    </location>
</feature>
<dbReference type="RefSeq" id="WP_087463342.1">
    <property type="nucleotide sequence ID" value="NZ_CP021425.1"/>
</dbReference>
<keyword evidence="15" id="KW-1185">Reference proteome</keyword>
<evidence type="ECO:0000256" key="4">
    <source>
        <dbReference type="ARBA" id="ARBA00022827"/>
    </source>
</evidence>
<keyword evidence="6 9" id="KW-0560">Oxidoreductase</keyword>
<evidence type="ECO:0000259" key="12">
    <source>
        <dbReference type="Pfam" id="PF07992"/>
    </source>
</evidence>
<organism evidence="14 15">
    <name type="scientific">Oleiphilus messinensis</name>
    <dbReference type="NCBI Taxonomy" id="141451"/>
    <lineage>
        <taxon>Bacteria</taxon>
        <taxon>Pseudomonadati</taxon>
        <taxon>Pseudomonadota</taxon>
        <taxon>Gammaproteobacteria</taxon>
        <taxon>Oceanospirillales</taxon>
        <taxon>Oleiphilaceae</taxon>
        <taxon>Oleiphilus</taxon>
    </lineage>
</organism>
<dbReference type="GO" id="GO:0016668">
    <property type="term" value="F:oxidoreductase activity, acting on a sulfur group of donors, NAD(P) as acceptor"/>
    <property type="evidence" value="ECO:0007669"/>
    <property type="project" value="InterPro"/>
</dbReference>
<dbReference type="PRINTS" id="PR00411">
    <property type="entry name" value="PNDRDTASEI"/>
</dbReference>
<keyword evidence="8 9" id="KW-0676">Redox-active center</keyword>
<dbReference type="InterPro" id="IPR032816">
    <property type="entry name" value="VTT_dom"/>
</dbReference>
<dbReference type="SUPFAM" id="SSF51905">
    <property type="entry name" value="FAD/NAD(P)-binding domain"/>
    <property type="match status" value="1"/>
</dbReference>
<dbReference type="GO" id="GO:0050660">
    <property type="term" value="F:flavin adenine dinucleotide binding"/>
    <property type="evidence" value="ECO:0007669"/>
    <property type="project" value="TreeGrafter"/>
</dbReference>
<dbReference type="InterPro" id="IPR036188">
    <property type="entry name" value="FAD/NAD-bd_sf"/>
</dbReference>
<dbReference type="Pfam" id="PF07992">
    <property type="entry name" value="Pyr_redox_2"/>
    <property type="match status" value="1"/>
</dbReference>
<evidence type="ECO:0000256" key="10">
    <source>
        <dbReference type="SAM" id="Phobius"/>
    </source>
</evidence>
<keyword evidence="5" id="KW-0521">NADP</keyword>
<dbReference type="AlphaFoldDB" id="A0A1Y0IE74"/>
<dbReference type="KEGG" id="ome:OLMES_4584"/>
<evidence type="ECO:0000259" key="13">
    <source>
        <dbReference type="Pfam" id="PF09335"/>
    </source>
</evidence>
<dbReference type="InterPro" id="IPR023753">
    <property type="entry name" value="FAD/NAD-binding_dom"/>
</dbReference>
<dbReference type="Gene3D" id="3.50.50.60">
    <property type="entry name" value="FAD/NAD(P)-binding domain"/>
    <property type="match status" value="2"/>
</dbReference>
<dbReference type="EMBL" id="CP021425">
    <property type="protein sequence ID" value="ARU58580.1"/>
    <property type="molecule type" value="Genomic_DNA"/>
</dbReference>
<proteinExistence type="inferred from homology"/>
<evidence type="ECO:0000256" key="8">
    <source>
        <dbReference type="ARBA" id="ARBA00023284"/>
    </source>
</evidence>
<accession>A0A1Y0IE74</accession>
<feature type="transmembrane region" description="Helical" evidence="10">
    <location>
        <begin position="161"/>
        <end position="180"/>
    </location>
</feature>
<keyword evidence="3 9" id="KW-0285">Flavoprotein</keyword>
<name>A0A1Y0IE74_9GAMM</name>
<evidence type="ECO:0000256" key="9">
    <source>
        <dbReference type="RuleBase" id="RU003691"/>
    </source>
</evidence>
<dbReference type="PROSITE" id="PS00076">
    <property type="entry name" value="PYRIDINE_REDOX_1"/>
    <property type="match status" value="1"/>
</dbReference>
<feature type="transmembrane region" description="Helical" evidence="10">
    <location>
        <begin position="49"/>
        <end position="76"/>
    </location>
</feature>
<comment type="cofactor">
    <cofactor evidence="1">
        <name>FAD</name>
        <dbReference type="ChEBI" id="CHEBI:57692"/>
    </cofactor>
</comment>
<dbReference type="OrthoDB" id="9800167at2"/>
<dbReference type="InterPro" id="IPR004099">
    <property type="entry name" value="Pyr_nucl-diS_OxRdtase_dimer"/>
</dbReference>
<dbReference type="Pfam" id="PF09335">
    <property type="entry name" value="VTT_dom"/>
    <property type="match status" value="1"/>
</dbReference>
<dbReference type="GO" id="GO:0003955">
    <property type="term" value="F:NAD(P)H dehydrogenase (quinone) activity"/>
    <property type="evidence" value="ECO:0007669"/>
    <property type="project" value="TreeGrafter"/>
</dbReference>
<dbReference type="PROSITE" id="PS51257">
    <property type="entry name" value="PROKAR_LIPOPROTEIN"/>
    <property type="match status" value="1"/>
</dbReference>
<comment type="similarity">
    <text evidence="2 9">Belongs to the class-I pyridine nucleotide-disulfide oxidoreductase family.</text>
</comment>
<dbReference type="SUPFAM" id="SSF55424">
    <property type="entry name" value="FAD/NAD-linked reductases, dimerisation (C-terminal) domain"/>
    <property type="match status" value="1"/>
</dbReference>
<evidence type="ECO:0000256" key="5">
    <source>
        <dbReference type="ARBA" id="ARBA00022857"/>
    </source>
</evidence>